<dbReference type="Proteomes" id="UP000187209">
    <property type="component" value="Unassembled WGS sequence"/>
</dbReference>
<dbReference type="GO" id="GO:0003690">
    <property type="term" value="F:double-stranded DNA binding"/>
    <property type="evidence" value="ECO:0007669"/>
    <property type="project" value="TreeGrafter"/>
</dbReference>
<dbReference type="InterPro" id="IPR006549">
    <property type="entry name" value="HAD-SF_hydro_IIIA"/>
</dbReference>
<evidence type="ECO:0000313" key="2">
    <source>
        <dbReference type="EMBL" id="OMJ84442.1"/>
    </source>
</evidence>
<dbReference type="NCBIfam" id="TIGR01662">
    <property type="entry name" value="HAD-SF-IIIA"/>
    <property type="match status" value="1"/>
</dbReference>
<evidence type="ECO:0000313" key="3">
    <source>
        <dbReference type="Proteomes" id="UP000187209"/>
    </source>
</evidence>
<dbReference type="EMBL" id="MPUH01000269">
    <property type="protein sequence ID" value="OMJ84442.1"/>
    <property type="molecule type" value="Genomic_DNA"/>
</dbReference>
<dbReference type="GO" id="GO:0046403">
    <property type="term" value="F:polynucleotide 3'-phosphatase activity"/>
    <property type="evidence" value="ECO:0007669"/>
    <property type="project" value="TreeGrafter"/>
</dbReference>
<dbReference type="PANTHER" id="PTHR12083:SF9">
    <property type="entry name" value="BIFUNCTIONAL POLYNUCLEOTIDE PHOSPHATASE_KINASE"/>
    <property type="match status" value="1"/>
</dbReference>
<name>A0A1R2C5Y8_9CILI</name>
<dbReference type="PANTHER" id="PTHR12083">
    <property type="entry name" value="BIFUNCTIONAL POLYNUCLEOTIDE PHOSPHATASE/KINASE"/>
    <property type="match status" value="1"/>
</dbReference>
<dbReference type="SUPFAM" id="SSF56784">
    <property type="entry name" value="HAD-like"/>
    <property type="match status" value="1"/>
</dbReference>
<dbReference type="Pfam" id="PF13671">
    <property type="entry name" value="AAA_33"/>
    <property type="match status" value="1"/>
</dbReference>
<dbReference type="Gene3D" id="3.40.50.300">
    <property type="entry name" value="P-loop containing nucleotide triphosphate hydrolases"/>
    <property type="match status" value="1"/>
</dbReference>
<protein>
    <recommendedName>
        <fullName evidence="4">PNK FHA domain-containing protein</fullName>
    </recommendedName>
</protein>
<dbReference type="Gene3D" id="3.40.50.1000">
    <property type="entry name" value="HAD superfamily/HAD-like"/>
    <property type="match status" value="1"/>
</dbReference>
<sequence length="408" mass="45966">MKRRSSQKTSENPLSKPSKKIQEETKESNSDQAWRDLGSVMFCNFSSSPSDKVLGFDMDTTLITTKSGKTFPTNSDDWKILYPKIPEIVQKYSNDGFRIVIFTNQKGIKEGHQDKTGMQGKIKNVVEALGVNALAMAAYGDDEFRKPCTGMWDYFTKNLNGGINVDFSVSKYIGDAAGRPASGSRKKDFNDTDLKYALNIGIPFETPEKFFLGERENIPQPGIDPRNIKKSGAALKGESDNSNIAKSNTEAIIFVGSPGSGKSTFWKNYLSNYTRVNNDTLKSKEKCLKTMRASLQNNKSCVIDNTNPTTIVRAEYIAVAKEFNIPVRCFIFRMPKDMAFHLDTLRRVNKHRNHLSGRVGSMPIHKFYKDFNEPNLKEGFEEIKEVELVGGPFDNADDEKLFYSFVYS</sequence>
<feature type="region of interest" description="Disordered" evidence="1">
    <location>
        <begin position="221"/>
        <end position="241"/>
    </location>
</feature>
<dbReference type="CDD" id="cd01625">
    <property type="entry name" value="HAD_PNP"/>
    <property type="match status" value="1"/>
</dbReference>
<keyword evidence="3" id="KW-1185">Reference proteome</keyword>
<dbReference type="FunFam" id="3.40.50.300:FF:000737">
    <property type="entry name" value="Bifunctional polynucleotide phosphatase/kinase"/>
    <property type="match status" value="1"/>
</dbReference>
<feature type="region of interest" description="Disordered" evidence="1">
    <location>
        <begin position="1"/>
        <end position="31"/>
    </location>
</feature>
<dbReference type="FunFam" id="3.40.50.1000:FF:000078">
    <property type="entry name" value="Bifunctional polynucleotide phosphatase/kinase"/>
    <property type="match status" value="1"/>
</dbReference>
<proteinExistence type="predicted"/>
<dbReference type="InterPro" id="IPR023214">
    <property type="entry name" value="HAD_sf"/>
</dbReference>
<organism evidence="2 3">
    <name type="scientific">Stentor coeruleus</name>
    <dbReference type="NCBI Taxonomy" id="5963"/>
    <lineage>
        <taxon>Eukaryota</taxon>
        <taxon>Sar</taxon>
        <taxon>Alveolata</taxon>
        <taxon>Ciliophora</taxon>
        <taxon>Postciliodesmatophora</taxon>
        <taxon>Heterotrichea</taxon>
        <taxon>Heterotrichida</taxon>
        <taxon>Stentoridae</taxon>
        <taxon>Stentor</taxon>
    </lineage>
</organism>
<dbReference type="InterPro" id="IPR027417">
    <property type="entry name" value="P-loop_NTPase"/>
</dbReference>
<comment type="caution">
    <text evidence="2">The sequence shown here is derived from an EMBL/GenBank/DDBJ whole genome shotgun (WGS) entry which is preliminary data.</text>
</comment>
<dbReference type="InterPro" id="IPR006551">
    <property type="entry name" value="Polynucleotide_phosphatase"/>
</dbReference>
<dbReference type="NCBIfam" id="TIGR01664">
    <property type="entry name" value="DNA-3'-Pase"/>
    <property type="match status" value="1"/>
</dbReference>
<dbReference type="OrthoDB" id="19045at2759"/>
<feature type="compositionally biased region" description="Basic and acidic residues" evidence="1">
    <location>
        <begin position="20"/>
        <end position="29"/>
    </location>
</feature>
<dbReference type="Pfam" id="PF08645">
    <property type="entry name" value="PNK3P"/>
    <property type="match status" value="1"/>
</dbReference>
<reference evidence="2 3" key="1">
    <citation type="submission" date="2016-11" db="EMBL/GenBank/DDBJ databases">
        <title>The macronuclear genome of Stentor coeruleus: a giant cell with tiny introns.</title>
        <authorList>
            <person name="Slabodnick M."/>
            <person name="Ruby J.G."/>
            <person name="Reiff S.B."/>
            <person name="Swart E.C."/>
            <person name="Gosai S."/>
            <person name="Prabakaran S."/>
            <person name="Witkowska E."/>
            <person name="Larue G.E."/>
            <person name="Fisher S."/>
            <person name="Freeman R.M."/>
            <person name="Gunawardena J."/>
            <person name="Chu W."/>
            <person name="Stover N.A."/>
            <person name="Gregory B.D."/>
            <person name="Nowacki M."/>
            <person name="Derisi J."/>
            <person name="Roy S.W."/>
            <person name="Marshall W.F."/>
            <person name="Sood P."/>
        </authorList>
    </citation>
    <scope>NUCLEOTIDE SEQUENCE [LARGE SCALE GENOMIC DNA]</scope>
    <source>
        <strain evidence="2">WM001</strain>
    </source>
</reference>
<dbReference type="GO" id="GO:0046404">
    <property type="term" value="F:ATP-dependent polydeoxyribonucleotide 5'-hydroxyl-kinase activity"/>
    <property type="evidence" value="ECO:0007669"/>
    <property type="project" value="TreeGrafter"/>
</dbReference>
<dbReference type="SUPFAM" id="SSF52540">
    <property type="entry name" value="P-loop containing nucleoside triphosphate hydrolases"/>
    <property type="match status" value="1"/>
</dbReference>
<dbReference type="AlphaFoldDB" id="A0A1R2C5Y8"/>
<dbReference type="InterPro" id="IPR013954">
    <property type="entry name" value="PNK3P"/>
</dbReference>
<accession>A0A1R2C5Y8</accession>
<gene>
    <name evidence="2" type="ORF">SteCoe_14455</name>
</gene>
<dbReference type="GO" id="GO:0006281">
    <property type="term" value="P:DNA repair"/>
    <property type="evidence" value="ECO:0007669"/>
    <property type="project" value="TreeGrafter"/>
</dbReference>
<dbReference type="InterPro" id="IPR036412">
    <property type="entry name" value="HAD-like_sf"/>
</dbReference>
<evidence type="ECO:0000256" key="1">
    <source>
        <dbReference type="SAM" id="MobiDB-lite"/>
    </source>
</evidence>
<evidence type="ECO:0008006" key="4">
    <source>
        <dbReference type="Google" id="ProtNLM"/>
    </source>
</evidence>